<dbReference type="PANTHER" id="PTHR33573">
    <property type="entry name" value="CASP-LIKE PROTEIN 4A4"/>
    <property type="match status" value="1"/>
</dbReference>
<evidence type="ECO:0000256" key="4">
    <source>
        <dbReference type="ARBA" id="ARBA00022475"/>
    </source>
</evidence>
<comment type="subcellular location">
    <subcellularLocation>
        <location evidence="1 8">Cell membrane</location>
        <topology evidence="1 8">Multi-pass membrane protein</topology>
    </subcellularLocation>
</comment>
<feature type="domain" description="Casparian strip membrane protein" evidence="9">
    <location>
        <begin position="13"/>
        <end position="127"/>
    </location>
</feature>
<sequence length="185" mass="20497">MSDFKYEDPKASKVPIVTLATRVTTLATLAVSMSLLRSNSVTYKVGPFPATFNYNNVSTYEYVFFAMVVGFGYNLLHVPFAMYFFFTKKRLINNNAFFDFEFYGDKTCFTILATAVGSLFGATVETRKAAFAIPGFEGGYDANDYHSKVEKFCVMAYVSGAFLLVGFFSSMISSISSSKVVSNKS</sequence>
<dbReference type="Pfam" id="PF04535">
    <property type="entry name" value="CASP_dom"/>
    <property type="match status" value="1"/>
</dbReference>
<protein>
    <recommendedName>
        <fullName evidence="8">CASP-like protein</fullName>
    </recommendedName>
</protein>
<proteinExistence type="inferred from homology"/>
<comment type="similarity">
    <text evidence="2 8">Belongs to the Casparian strip membrane proteins (CASP) family.</text>
</comment>
<evidence type="ECO:0000256" key="6">
    <source>
        <dbReference type="ARBA" id="ARBA00022989"/>
    </source>
</evidence>
<evidence type="ECO:0000313" key="10">
    <source>
        <dbReference type="EMBL" id="KAK1419785.1"/>
    </source>
</evidence>
<comment type="caution">
    <text evidence="8">Lacks conserved residue(s) required for the propagation of feature annotation.</text>
</comment>
<comment type="caution">
    <text evidence="10">The sequence shown here is derived from an EMBL/GenBank/DDBJ whole genome shotgun (WGS) entry which is preliminary data.</text>
</comment>
<evidence type="ECO:0000256" key="1">
    <source>
        <dbReference type="ARBA" id="ARBA00004651"/>
    </source>
</evidence>
<feature type="transmembrane region" description="Helical" evidence="8">
    <location>
        <begin position="62"/>
        <end position="86"/>
    </location>
</feature>
<feature type="transmembrane region" description="Helical" evidence="8">
    <location>
        <begin position="154"/>
        <end position="175"/>
    </location>
</feature>
<reference evidence="10" key="1">
    <citation type="journal article" date="2023" name="bioRxiv">
        <title>Improved chromosome-level genome assembly for marigold (Tagetes erecta).</title>
        <authorList>
            <person name="Jiang F."/>
            <person name="Yuan L."/>
            <person name="Wang S."/>
            <person name="Wang H."/>
            <person name="Xu D."/>
            <person name="Wang A."/>
            <person name="Fan W."/>
        </authorList>
    </citation>
    <scope>NUCLEOTIDE SEQUENCE</scope>
    <source>
        <strain evidence="10">WSJ</strain>
        <tissue evidence="10">Leaf</tissue>
    </source>
</reference>
<dbReference type="InterPro" id="IPR006702">
    <property type="entry name" value="CASP_dom"/>
</dbReference>
<dbReference type="PANTHER" id="PTHR33573:SF14">
    <property type="entry name" value="CASP-LIKE PROTEIN"/>
    <property type="match status" value="1"/>
</dbReference>
<evidence type="ECO:0000259" key="9">
    <source>
        <dbReference type="Pfam" id="PF04535"/>
    </source>
</evidence>
<dbReference type="AlphaFoldDB" id="A0AAD8KHN4"/>
<gene>
    <name evidence="10" type="ORF">QVD17_29117</name>
</gene>
<dbReference type="Proteomes" id="UP001229421">
    <property type="component" value="Unassembled WGS sequence"/>
</dbReference>
<organism evidence="10 11">
    <name type="scientific">Tagetes erecta</name>
    <name type="common">African marigold</name>
    <dbReference type="NCBI Taxonomy" id="13708"/>
    <lineage>
        <taxon>Eukaryota</taxon>
        <taxon>Viridiplantae</taxon>
        <taxon>Streptophyta</taxon>
        <taxon>Embryophyta</taxon>
        <taxon>Tracheophyta</taxon>
        <taxon>Spermatophyta</taxon>
        <taxon>Magnoliopsida</taxon>
        <taxon>eudicotyledons</taxon>
        <taxon>Gunneridae</taxon>
        <taxon>Pentapetalae</taxon>
        <taxon>asterids</taxon>
        <taxon>campanulids</taxon>
        <taxon>Asterales</taxon>
        <taxon>Asteraceae</taxon>
        <taxon>Asteroideae</taxon>
        <taxon>Heliantheae alliance</taxon>
        <taxon>Tageteae</taxon>
        <taxon>Tagetes</taxon>
    </lineage>
</organism>
<keyword evidence="7 8" id="KW-0472">Membrane</keyword>
<evidence type="ECO:0000256" key="8">
    <source>
        <dbReference type="RuleBase" id="RU361233"/>
    </source>
</evidence>
<keyword evidence="4 8" id="KW-1003">Cell membrane</keyword>
<evidence type="ECO:0000313" key="11">
    <source>
        <dbReference type="Proteomes" id="UP001229421"/>
    </source>
</evidence>
<keyword evidence="11" id="KW-1185">Reference proteome</keyword>
<dbReference type="EMBL" id="JAUHHV010000007">
    <property type="protein sequence ID" value="KAK1419785.1"/>
    <property type="molecule type" value="Genomic_DNA"/>
</dbReference>
<keyword evidence="6 8" id="KW-1133">Transmembrane helix</keyword>
<accession>A0AAD8KHN4</accession>
<keyword evidence="5 8" id="KW-0812">Transmembrane</keyword>
<evidence type="ECO:0000256" key="5">
    <source>
        <dbReference type="ARBA" id="ARBA00022692"/>
    </source>
</evidence>
<evidence type="ECO:0000256" key="3">
    <source>
        <dbReference type="ARBA" id="ARBA00011489"/>
    </source>
</evidence>
<evidence type="ECO:0000256" key="7">
    <source>
        <dbReference type="ARBA" id="ARBA00023136"/>
    </source>
</evidence>
<evidence type="ECO:0000256" key="2">
    <source>
        <dbReference type="ARBA" id="ARBA00007651"/>
    </source>
</evidence>
<dbReference type="GO" id="GO:0005886">
    <property type="term" value="C:plasma membrane"/>
    <property type="evidence" value="ECO:0007669"/>
    <property type="project" value="UniProtKB-SubCell"/>
</dbReference>
<comment type="subunit">
    <text evidence="3 8">Homodimer and heterodimers.</text>
</comment>
<name>A0AAD8KHN4_TARER</name>